<keyword evidence="2" id="KW-1185">Reference proteome</keyword>
<evidence type="ECO:0000313" key="1">
    <source>
        <dbReference type="EMBL" id="MPD01620.1"/>
    </source>
</evidence>
<dbReference type="Proteomes" id="UP000324222">
    <property type="component" value="Unassembled WGS sequence"/>
</dbReference>
<sequence>MARLSSAAMIQRALLPAADQVYSSHAAAQIIHPGALNHGPIMQHLPIISLMEEVSCLAAGRGRSERMEKL</sequence>
<dbReference type="AlphaFoldDB" id="A0A5B7K3S6"/>
<evidence type="ECO:0000313" key="2">
    <source>
        <dbReference type="Proteomes" id="UP000324222"/>
    </source>
</evidence>
<gene>
    <name evidence="1" type="ORF">E2C01_097154</name>
</gene>
<name>A0A5B7K3S6_PORTR</name>
<protein>
    <submittedName>
        <fullName evidence="1">Uncharacterized protein</fullName>
    </submittedName>
</protein>
<comment type="caution">
    <text evidence="1">The sequence shown here is derived from an EMBL/GenBank/DDBJ whole genome shotgun (WGS) entry which is preliminary data.</text>
</comment>
<organism evidence="1 2">
    <name type="scientific">Portunus trituberculatus</name>
    <name type="common">Swimming crab</name>
    <name type="synonym">Neptunus trituberculatus</name>
    <dbReference type="NCBI Taxonomy" id="210409"/>
    <lineage>
        <taxon>Eukaryota</taxon>
        <taxon>Metazoa</taxon>
        <taxon>Ecdysozoa</taxon>
        <taxon>Arthropoda</taxon>
        <taxon>Crustacea</taxon>
        <taxon>Multicrustacea</taxon>
        <taxon>Malacostraca</taxon>
        <taxon>Eumalacostraca</taxon>
        <taxon>Eucarida</taxon>
        <taxon>Decapoda</taxon>
        <taxon>Pleocyemata</taxon>
        <taxon>Brachyura</taxon>
        <taxon>Eubrachyura</taxon>
        <taxon>Portunoidea</taxon>
        <taxon>Portunidae</taxon>
        <taxon>Portuninae</taxon>
        <taxon>Portunus</taxon>
    </lineage>
</organism>
<proteinExistence type="predicted"/>
<reference evidence="1 2" key="1">
    <citation type="submission" date="2019-05" db="EMBL/GenBank/DDBJ databases">
        <title>Another draft genome of Portunus trituberculatus and its Hox gene families provides insights of decapod evolution.</title>
        <authorList>
            <person name="Jeong J.-H."/>
            <person name="Song I."/>
            <person name="Kim S."/>
            <person name="Choi T."/>
            <person name="Kim D."/>
            <person name="Ryu S."/>
            <person name="Kim W."/>
        </authorList>
    </citation>
    <scope>NUCLEOTIDE SEQUENCE [LARGE SCALE GENOMIC DNA]</scope>
    <source>
        <tissue evidence="1">Muscle</tissue>
    </source>
</reference>
<dbReference type="EMBL" id="VSRR010127925">
    <property type="protein sequence ID" value="MPD01620.1"/>
    <property type="molecule type" value="Genomic_DNA"/>
</dbReference>
<accession>A0A5B7K3S6</accession>